<organism evidence="3 4">
    <name type="scientific">Streptomyces maoxianensis</name>
    <dbReference type="NCBI Taxonomy" id="1459942"/>
    <lineage>
        <taxon>Bacteria</taxon>
        <taxon>Bacillati</taxon>
        <taxon>Actinomycetota</taxon>
        <taxon>Actinomycetes</taxon>
        <taxon>Kitasatosporales</taxon>
        <taxon>Streptomycetaceae</taxon>
        <taxon>Streptomyces</taxon>
    </lineage>
</organism>
<evidence type="ECO:0000313" key="3">
    <source>
        <dbReference type="EMBL" id="MFC4611942.1"/>
    </source>
</evidence>
<evidence type="ECO:0000313" key="4">
    <source>
        <dbReference type="Proteomes" id="UP001595993"/>
    </source>
</evidence>
<accession>A0ABV9GDD7</accession>
<feature type="region of interest" description="Disordered" evidence="1">
    <location>
        <begin position="81"/>
        <end position="109"/>
    </location>
</feature>
<dbReference type="EMBL" id="JBHSFE010000028">
    <property type="protein sequence ID" value="MFC4611942.1"/>
    <property type="molecule type" value="Genomic_DNA"/>
</dbReference>
<dbReference type="Proteomes" id="UP001595993">
    <property type="component" value="Unassembled WGS sequence"/>
</dbReference>
<evidence type="ECO:0000259" key="2">
    <source>
        <dbReference type="Pfam" id="PF07508"/>
    </source>
</evidence>
<name>A0ABV9GDD7_9ACTN</name>
<dbReference type="Gene3D" id="3.90.1750.20">
    <property type="entry name" value="Putative Large Serine Recombinase, Chain B, Domain 2"/>
    <property type="match status" value="1"/>
</dbReference>
<feature type="domain" description="Recombinase" evidence="2">
    <location>
        <begin position="46"/>
        <end position="91"/>
    </location>
</feature>
<dbReference type="InterPro" id="IPR011109">
    <property type="entry name" value="DNA_bind_recombinase_dom"/>
</dbReference>
<comment type="caution">
    <text evidence="3">The sequence shown here is derived from an EMBL/GenBank/DDBJ whole genome shotgun (WGS) entry which is preliminary data.</text>
</comment>
<gene>
    <name evidence="3" type="ORF">ACFO9E_29805</name>
</gene>
<dbReference type="InterPro" id="IPR038109">
    <property type="entry name" value="DNA_bind_recomb_sf"/>
</dbReference>
<protein>
    <submittedName>
        <fullName evidence="3">Recombinase family protein</fullName>
    </submittedName>
</protein>
<keyword evidence="4" id="KW-1185">Reference proteome</keyword>
<sequence>MTHACRSSDDTSRRLKDALIDRAQDGKPHTGKRRYGYDKSGTAIIPAEAEIVRETFSRYLDGQTTTAIAVDLNRRGESTALGGEWNMEHLERAGDLGQPPRSRHPRVPG</sequence>
<dbReference type="RefSeq" id="WP_381201574.1">
    <property type="nucleotide sequence ID" value="NZ_JBHSFE010000028.1"/>
</dbReference>
<proteinExistence type="predicted"/>
<reference evidence="4" key="1">
    <citation type="journal article" date="2019" name="Int. J. Syst. Evol. Microbiol.">
        <title>The Global Catalogue of Microorganisms (GCM) 10K type strain sequencing project: providing services to taxonomists for standard genome sequencing and annotation.</title>
        <authorList>
            <consortium name="The Broad Institute Genomics Platform"/>
            <consortium name="The Broad Institute Genome Sequencing Center for Infectious Disease"/>
            <person name="Wu L."/>
            <person name="Ma J."/>
        </authorList>
    </citation>
    <scope>NUCLEOTIDE SEQUENCE [LARGE SCALE GENOMIC DNA]</scope>
    <source>
        <strain evidence="4">CGMCC 4.7139</strain>
    </source>
</reference>
<evidence type="ECO:0000256" key="1">
    <source>
        <dbReference type="SAM" id="MobiDB-lite"/>
    </source>
</evidence>
<dbReference type="Pfam" id="PF07508">
    <property type="entry name" value="Recombinase"/>
    <property type="match status" value="1"/>
</dbReference>